<evidence type="ECO:0000313" key="3">
    <source>
        <dbReference type="Proteomes" id="UP000042997"/>
    </source>
</evidence>
<dbReference type="AlphaFoldDB" id="A0A098BV11"/>
<feature type="compositionally biased region" description="Polar residues" evidence="1">
    <location>
        <begin position="71"/>
        <end position="101"/>
    </location>
</feature>
<evidence type="ECO:0000256" key="1">
    <source>
        <dbReference type="SAM" id="MobiDB-lite"/>
    </source>
</evidence>
<proteinExistence type="predicted"/>
<organism evidence="2 3">
    <name type="scientific">Rhodococcus ruber</name>
    <dbReference type="NCBI Taxonomy" id="1830"/>
    <lineage>
        <taxon>Bacteria</taxon>
        <taxon>Bacillati</taxon>
        <taxon>Actinomycetota</taxon>
        <taxon>Actinomycetes</taxon>
        <taxon>Mycobacteriales</taxon>
        <taxon>Nocardiaceae</taxon>
        <taxon>Rhodococcus</taxon>
    </lineage>
</organism>
<dbReference type="EMBL" id="CCSD01000112">
    <property type="protein sequence ID" value="CDZ92564.1"/>
    <property type="molecule type" value="Genomic_DNA"/>
</dbReference>
<dbReference type="Proteomes" id="UP000042997">
    <property type="component" value="Unassembled WGS sequence"/>
</dbReference>
<feature type="region of interest" description="Disordered" evidence="1">
    <location>
        <begin position="71"/>
        <end position="120"/>
    </location>
</feature>
<reference evidence="2 3" key="1">
    <citation type="journal article" date="2014" name="Genome Announc.">
        <title>Draft Genome Sequence of Propane- and Butane-Oxidizing Actinobacterium Rhodococcus ruber IEGM 231.</title>
        <authorList>
            <person name="Ivshina I.B."/>
            <person name="Kuyukina M.S."/>
            <person name="Krivoruchko A.V."/>
            <person name="Barbe V."/>
            <person name="Fischer C."/>
        </authorList>
    </citation>
    <scope>NUCLEOTIDE SEQUENCE [LARGE SCALE GENOMIC DNA]</scope>
</reference>
<accession>A0A098BV11</accession>
<gene>
    <name evidence="2" type="ORF">RHRU231_960093</name>
</gene>
<name>A0A098BV11_9NOCA</name>
<sequence length="300" mass="32516">MTDAPPPEELSTAIAAIRRMAPEGVQEHWVDVGGVRYPPKQVWGILSGRPRSGYNTHHALSQLGKIGFETSVNRPHGAQQNELDSAETSVDTSTAASGTDSEANDGNDGGTGMTTPGTWRISDGSRVAFADARAAWAVAAQGILERTARRYNGFITYMDLAEQVQEEAGIRTRIQMRNWIGKVLGVVVDECARRGEPPLTALCVKQDHTVGDGYRYVLETASEPIPDDLDHHAAWARLECYRAYADNLPADGGEPTLTPKVAATRSAAARRDASTRHTQTDFCPVHRTALPATGRCDYCD</sequence>
<protein>
    <submittedName>
        <fullName evidence="2">Uncharacterized protein</fullName>
    </submittedName>
</protein>
<evidence type="ECO:0000313" key="2">
    <source>
        <dbReference type="EMBL" id="CDZ92564.1"/>
    </source>
</evidence>